<feature type="compositionally biased region" description="Low complexity" evidence="4">
    <location>
        <begin position="160"/>
        <end position="169"/>
    </location>
</feature>
<dbReference type="Gene3D" id="2.30.30.380">
    <property type="entry name" value="Zn-finger domain of Sec23/24"/>
    <property type="match status" value="1"/>
</dbReference>
<dbReference type="GO" id="GO:0030127">
    <property type="term" value="C:COPII vesicle coat"/>
    <property type="evidence" value="ECO:0007669"/>
    <property type="project" value="InterPro"/>
</dbReference>
<dbReference type="SUPFAM" id="SSF81811">
    <property type="entry name" value="Helical domain of Sec23/24"/>
    <property type="match status" value="1"/>
</dbReference>
<dbReference type="Pfam" id="PF08033">
    <property type="entry name" value="Sec23_BS"/>
    <property type="match status" value="1"/>
</dbReference>
<dbReference type="Gene3D" id="3.40.50.410">
    <property type="entry name" value="von Willebrand factor, type A domain"/>
    <property type="match status" value="1"/>
</dbReference>
<keyword evidence="2" id="KW-0813">Transport</keyword>
<dbReference type="PANTHER" id="PTHR13803">
    <property type="entry name" value="SEC24-RELATED PROTEIN"/>
    <property type="match status" value="1"/>
</dbReference>
<gene>
    <name evidence="10" type="ORF">L1049_015081</name>
</gene>
<feature type="compositionally biased region" description="Pro residues" evidence="4">
    <location>
        <begin position="1"/>
        <end position="22"/>
    </location>
</feature>
<dbReference type="InterPro" id="IPR029006">
    <property type="entry name" value="ADF-H/Gelsolin-like_dom_sf"/>
</dbReference>
<dbReference type="InterPro" id="IPR006900">
    <property type="entry name" value="Sec23/24_helical_dom"/>
</dbReference>
<feature type="compositionally biased region" description="Pro residues" evidence="4">
    <location>
        <begin position="145"/>
        <end position="159"/>
    </location>
</feature>
<feature type="domain" description="Sec23/Sec24 beta-sandwich" evidence="9">
    <location>
        <begin position="763"/>
        <end position="847"/>
    </location>
</feature>
<dbReference type="GO" id="GO:0008270">
    <property type="term" value="F:zinc ion binding"/>
    <property type="evidence" value="ECO:0007669"/>
    <property type="project" value="InterPro"/>
</dbReference>
<accession>A0AAP0RWX9</accession>
<dbReference type="Pfam" id="PF00626">
    <property type="entry name" value="Gelsolin"/>
    <property type="match status" value="1"/>
</dbReference>
<dbReference type="Gene3D" id="2.60.40.1670">
    <property type="entry name" value="beta-sandwich domain of Sec23/24"/>
    <property type="match status" value="1"/>
</dbReference>
<dbReference type="InterPro" id="IPR036174">
    <property type="entry name" value="Znf_Sec23_Sec24_sf"/>
</dbReference>
<dbReference type="GO" id="GO:0070971">
    <property type="term" value="C:endoplasmic reticulum exit site"/>
    <property type="evidence" value="ECO:0007669"/>
    <property type="project" value="TreeGrafter"/>
</dbReference>
<evidence type="ECO:0000313" key="10">
    <source>
        <dbReference type="EMBL" id="KAK9286680.1"/>
    </source>
</evidence>
<evidence type="ECO:0000259" key="8">
    <source>
        <dbReference type="Pfam" id="PF04815"/>
    </source>
</evidence>
<dbReference type="CDD" id="cd01479">
    <property type="entry name" value="Sec24-like"/>
    <property type="match status" value="1"/>
</dbReference>
<name>A0AAP0RWX9_LIQFO</name>
<feature type="compositionally biased region" description="Pro residues" evidence="4">
    <location>
        <begin position="54"/>
        <end position="71"/>
    </location>
</feature>
<feature type="region of interest" description="Disordered" evidence="4">
    <location>
        <begin position="220"/>
        <end position="242"/>
    </location>
</feature>
<feature type="compositionally biased region" description="Polar residues" evidence="4">
    <location>
        <begin position="25"/>
        <end position="41"/>
    </location>
</feature>
<dbReference type="Gene3D" id="3.40.20.10">
    <property type="entry name" value="Severin"/>
    <property type="match status" value="1"/>
</dbReference>
<dbReference type="PANTHER" id="PTHR13803:SF4">
    <property type="entry name" value="SECRETORY 24CD, ISOFORM C"/>
    <property type="match status" value="1"/>
</dbReference>
<sequence>MAAPVPPGAPRPGFNPPPPPNYNPSFQRNPDSLADNMQNLHINRLHSMPNSAPTRPPPPFGQSPSPFPPSATPSSAFPGVAPVSQHGPSPGALARPMMPPSGPPQTTLPPNVAPGRPSGPPGAQPSPFASRPHPGSLSSSMAGPVVPPSGSPPAPPPGAFPSSGFSSGPLVPPPFGARPGAFGSSPLTTGSVVPPSSAPGTMSNGPPVFASGALAGGPYFPSAGSLQQPPVGPPSTMMSTRGPTQALSMRSFIGSAPASAPLGPPGQPAPPFSAAPQGIPPPPGSPYGSQAWPMQPRQVAPPPQIPGSVQPPRMFGMPPPHLPNQSMAAIPPAMGQTGTPMAGPSKIDPNQIPRPVPSSTVILHETRQGNQANPPPPATSEYIVRDTGNCSPRYMRCTINQIPCTVDLLTTSGMQLALLVQPLAIPHPSEEPIQIVDFGESGPVRCSRCKGYINPFMKFIDQGRRFICNLCGFTDETPRDYHCNLGPDGRRRDADERPELCRGTVEFVATKEYMVRDPMPAVFFFLIDVSMNALQTGATAAACSAISQVIADLPEGPRTMVGIATFDSTIHFYNLKRALQQPLMLIVPDVQDVYTPLQTDVIVQLSECRQHLDLLLENIPTMFQNNRTAESAFGAAIKAAFLAMKSTGGKLLVFQSVLPSVGIGALSAREAEGRTNISAGEKEAHKLLQPADKTLKTMAIEFAEYQVCVDIFITTQTYVDIASISVIPRTTGGQVYYYYPFSALSDPAKLYNDLRWNVTRPQGFEAVMRVRCSQGLQVQEYSGNFCKRIPTDVDLPGIDCDKTIMVSLKHDDKLQDGSECSFQCALLYTTVYGQRRIRVTTLSLPCTSMLSNLFRSADLDTQFACFLKQVASEIPSSPLLQVREQVTNLCINILHSYRKFCATVSSSGQLILPEALKLLPLYNLALTKSTGLRTDGRIDDRSFWINYVSSLSTPSAIPLVYPRMIAIHDLNSKEGDGSLIPPVIPLSSEHLSDEGVYLLENGEDGLIYIGNSTDPDILRQLFGISAVDEIPTQFVLQQYDNPLSKKLNDVVNEIRRQRCSYLRLKLCKKGDSSGMLFLSYMVEDKTPSGVSYVEFLVHIHRQIQSKMP</sequence>
<dbReference type="GO" id="GO:0090110">
    <property type="term" value="P:COPII-coated vesicle cargo loading"/>
    <property type="evidence" value="ECO:0007669"/>
    <property type="project" value="TreeGrafter"/>
</dbReference>
<evidence type="ECO:0000256" key="1">
    <source>
        <dbReference type="ARBA" id="ARBA00008334"/>
    </source>
</evidence>
<dbReference type="SUPFAM" id="SSF81995">
    <property type="entry name" value="beta-sandwich domain of Sec23/24"/>
    <property type="match status" value="1"/>
</dbReference>
<dbReference type="InterPro" id="IPR007123">
    <property type="entry name" value="Gelsolin-like_dom"/>
</dbReference>
<evidence type="ECO:0000256" key="2">
    <source>
        <dbReference type="ARBA" id="ARBA00022448"/>
    </source>
</evidence>
<evidence type="ECO:0000259" key="7">
    <source>
        <dbReference type="Pfam" id="PF04811"/>
    </source>
</evidence>
<evidence type="ECO:0000259" key="5">
    <source>
        <dbReference type="Pfam" id="PF00626"/>
    </source>
</evidence>
<evidence type="ECO:0008006" key="12">
    <source>
        <dbReference type="Google" id="ProtNLM"/>
    </source>
</evidence>
<feature type="domain" description="Sec23/Sec24 trunk" evidence="7">
    <location>
        <begin position="518"/>
        <end position="758"/>
    </location>
</feature>
<evidence type="ECO:0000259" key="9">
    <source>
        <dbReference type="Pfam" id="PF08033"/>
    </source>
</evidence>
<protein>
    <recommendedName>
        <fullName evidence="12">Protein transport protein Sec24-like At4g32640</fullName>
    </recommendedName>
</protein>
<proteinExistence type="inferred from homology"/>
<dbReference type="GO" id="GO:0000149">
    <property type="term" value="F:SNARE binding"/>
    <property type="evidence" value="ECO:0007669"/>
    <property type="project" value="TreeGrafter"/>
</dbReference>
<feature type="compositionally biased region" description="Pro residues" evidence="4">
    <location>
        <begin position="262"/>
        <end position="285"/>
    </location>
</feature>
<comment type="similarity">
    <text evidence="1">Belongs to the SEC23/SEC24 family. SEC24 subfamily.</text>
</comment>
<feature type="region of interest" description="Disordered" evidence="4">
    <location>
        <begin position="255"/>
        <end position="311"/>
    </location>
</feature>
<dbReference type="SUPFAM" id="SSF53300">
    <property type="entry name" value="vWA-like"/>
    <property type="match status" value="1"/>
</dbReference>
<dbReference type="Pfam" id="PF04811">
    <property type="entry name" value="Sec23_trunk"/>
    <property type="match status" value="1"/>
</dbReference>
<feature type="compositionally biased region" description="Pro residues" evidence="4">
    <location>
        <begin position="97"/>
        <end position="107"/>
    </location>
</feature>
<evidence type="ECO:0000256" key="3">
    <source>
        <dbReference type="ARBA" id="ARBA00022927"/>
    </source>
</evidence>
<dbReference type="SUPFAM" id="SSF82754">
    <property type="entry name" value="C-terminal, gelsolin-like domain of Sec23/24"/>
    <property type="match status" value="1"/>
</dbReference>
<dbReference type="InterPro" id="IPR012990">
    <property type="entry name" value="Beta-sandwich_Sec23_24"/>
</dbReference>
<organism evidence="10 11">
    <name type="scientific">Liquidambar formosana</name>
    <name type="common">Formosan gum</name>
    <dbReference type="NCBI Taxonomy" id="63359"/>
    <lineage>
        <taxon>Eukaryota</taxon>
        <taxon>Viridiplantae</taxon>
        <taxon>Streptophyta</taxon>
        <taxon>Embryophyta</taxon>
        <taxon>Tracheophyta</taxon>
        <taxon>Spermatophyta</taxon>
        <taxon>Magnoliopsida</taxon>
        <taxon>eudicotyledons</taxon>
        <taxon>Gunneridae</taxon>
        <taxon>Pentapetalae</taxon>
        <taxon>Saxifragales</taxon>
        <taxon>Altingiaceae</taxon>
        <taxon>Liquidambar</taxon>
    </lineage>
</organism>
<dbReference type="InterPro" id="IPR036465">
    <property type="entry name" value="vWFA_dom_sf"/>
</dbReference>
<dbReference type="Proteomes" id="UP001415857">
    <property type="component" value="Unassembled WGS sequence"/>
</dbReference>
<keyword evidence="11" id="KW-1185">Reference proteome</keyword>
<dbReference type="InterPro" id="IPR036175">
    <property type="entry name" value="Sec23/24_helical_dom_sf"/>
</dbReference>
<dbReference type="Pfam" id="PF04810">
    <property type="entry name" value="zf-Sec23_Sec24"/>
    <property type="match status" value="1"/>
</dbReference>
<dbReference type="InterPro" id="IPR036180">
    <property type="entry name" value="Gelsolin-like_dom_sf"/>
</dbReference>
<dbReference type="AlphaFoldDB" id="A0AAP0RWX9"/>
<dbReference type="InterPro" id="IPR050550">
    <property type="entry name" value="SEC23_SEC24_subfamily"/>
</dbReference>
<feature type="region of interest" description="Disordered" evidence="4">
    <location>
        <begin position="1"/>
        <end position="205"/>
    </location>
</feature>
<comment type="caution">
    <text evidence="10">The sequence shown here is derived from an EMBL/GenBank/DDBJ whole genome shotgun (WGS) entry which is preliminary data.</text>
</comment>
<dbReference type="EMBL" id="JBBPBK010000004">
    <property type="protein sequence ID" value="KAK9286680.1"/>
    <property type="molecule type" value="Genomic_DNA"/>
</dbReference>
<dbReference type="GO" id="GO:0006886">
    <property type="term" value="P:intracellular protein transport"/>
    <property type="evidence" value="ECO:0007669"/>
    <property type="project" value="InterPro"/>
</dbReference>
<dbReference type="Gene3D" id="1.20.120.730">
    <property type="entry name" value="Sec23/Sec24 helical domain"/>
    <property type="match status" value="1"/>
</dbReference>
<dbReference type="InterPro" id="IPR041742">
    <property type="entry name" value="Sec24-like_trunk_dom"/>
</dbReference>
<dbReference type="InterPro" id="IPR006895">
    <property type="entry name" value="Znf_Sec23_Sec24"/>
</dbReference>
<keyword evidence="3" id="KW-0653">Protein transport</keyword>
<evidence type="ECO:0000256" key="4">
    <source>
        <dbReference type="SAM" id="MobiDB-lite"/>
    </source>
</evidence>
<feature type="domain" description="Zinc finger Sec23/Sec24-type" evidence="6">
    <location>
        <begin position="443"/>
        <end position="481"/>
    </location>
</feature>
<feature type="domain" description="Gelsolin-like" evidence="5">
    <location>
        <begin position="981"/>
        <end position="1048"/>
    </location>
</feature>
<feature type="domain" description="Sec23/Sec24 helical" evidence="8">
    <location>
        <begin position="858"/>
        <end position="957"/>
    </location>
</feature>
<dbReference type="Pfam" id="PF04815">
    <property type="entry name" value="Sec23_helical"/>
    <property type="match status" value="1"/>
</dbReference>
<dbReference type="InterPro" id="IPR006896">
    <property type="entry name" value="Sec23/24_trunk_dom"/>
</dbReference>
<reference evidence="10 11" key="1">
    <citation type="journal article" date="2024" name="Plant J.">
        <title>Genome sequences and population genomics reveal climatic adaptation and genomic divergence between two closely related sweetgum species.</title>
        <authorList>
            <person name="Xu W.Q."/>
            <person name="Ren C.Q."/>
            <person name="Zhang X.Y."/>
            <person name="Comes H.P."/>
            <person name="Liu X.H."/>
            <person name="Li Y.G."/>
            <person name="Kettle C.J."/>
            <person name="Jalonen R."/>
            <person name="Gaisberger H."/>
            <person name="Ma Y.Z."/>
            <person name="Qiu Y.X."/>
        </authorList>
    </citation>
    <scope>NUCLEOTIDE SEQUENCE [LARGE SCALE GENOMIC DNA]</scope>
    <source>
        <strain evidence="10">Hangzhou</strain>
    </source>
</reference>
<evidence type="ECO:0000313" key="11">
    <source>
        <dbReference type="Proteomes" id="UP001415857"/>
    </source>
</evidence>
<dbReference type="SUPFAM" id="SSF82919">
    <property type="entry name" value="Zn-finger domain of Sec23/24"/>
    <property type="match status" value="1"/>
</dbReference>
<evidence type="ECO:0000259" key="6">
    <source>
        <dbReference type="Pfam" id="PF04810"/>
    </source>
</evidence>